<dbReference type="AlphaFoldDB" id="A0A7S0D653"/>
<gene>
    <name evidence="5" type="ORF">LAMO00422_LOCUS7849</name>
</gene>
<dbReference type="GO" id="GO:0030163">
    <property type="term" value="P:protein catabolic process"/>
    <property type="evidence" value="ECO:0007669"/>
    <property type="project" value="InterPro"/>
</dbReference>
<dbReference type="EMBL" id="HBEM01011210">
    <property type="protein sequence ID" value="CAD8444769.1"/>
    <property type="molecule type" value="Transcribed_RNA"/>
</dbReference>
<feature type="compositionally biased region" description="Polar residues" evidence="4">
    <location>
        <begin position="338"/>
        <end position="347"/>
    </location>
</feature>
<keyword evidence="1" id="KW-0963">Cytoplasm</keyword>
<dbReference type="PANTHER" id="PTHR30098">
    <property type="entry name" value="LEUCYL/PHENYLALANYL-TRNA--PROTEIN TRANSFERASE"/>
    <property type="match status" value="1"/>
</dbReference>
<keyword evidence="3" id="KW-0012">Acyltransferase</keyword>
<organism evidence="5">
    <name type="scientific">Amorphochlora amoebiformis</name>
    <dbReference type="NCBI Taxonomy" id="1561963"/>
    <lineage>
        <taxon>Eukaryota</taxon>
        <taxon>Sar</taxon>
        <taxon>Rhizaria</taxon>
        <taxon>Cercozoa</taxon>
        <taxon>Chlorarachniophyceae</taxon>
        <taxon>Amorphochlora</taxon>
    </lineage>
</organism>
<evidence type="ECO:0008006" key="6">
    <source>
        <dbReference type="Google" id="ProtNLM"/>
    </source>
</evidence>
<dbReference type="GO" id="GO:0008914">
    <property type="term" value="F:leucyl-tRNA--protein transferase activity"/>
    <property type="evidence" value="ECO:0007669"/>
    <property type="project" value="InterPro"/>
</dbReference>
<protein>
    <recommendedName>
        <fullName evidence="6">Leucyl/phenylalanyl-tRNA--protein transferase</fullName>
    </recommendedName>
</protein>
<feature type="region of interest" description="Disordered" evidence="4">
    <location>
        <begin position="335"/>
        <end position="404"/>
    </location>
</feature>
<feature type="compositionally biased region" description="Polar residues" evidence="4">
    <location>
        <begin position="357"/>
        <end position="368"/>
    </location>
</feature>
<feature type="compositionally biased region" description="Basic residues" evidence="4">
    <location>
        <begin position="370"/>
        <end position="384"/>
    </location>
</feature>
<dbReference type="Pfam" id="PF03588">
    <property type="entry name" value="Leu_Phe_trans"/>
    <property type="match status" value="2"/>
</dbReference>
<dbReference type="PANTHER" id="PTHR30098:SF2">
    <property type="entry name" value="LEUCYL_PHENYLALANYL-TRNA--PROTEIN TRANSFERASE"/>
    <property type="match status" value="1"/>
</dbReference>
<keyword evidence="2" id="KW-0808">Transferase</keyword>
<evidence type="ECO:0000256" key="1">
    <source>
        <dbReference type="ARBA" id="ARBA00022490"/>
    </source>
</evidence>
<evidence type="ECO:0000256" key="3">
    <source>
        <dbReference type="ARBA" id="ARBA00023315"/>
    </source>
</evidence>
<dbReference type="InterPro" id="IPR004616">
    <property type="entry name" value="Leu/Phe-tRNA_Trfase"/>
</dbReference>
<dbReference type="InterPro" id="IPR042203">
    <property type="entry name" value="Leu/Phe-tRNA_Trfase_C"/>
</dbReference>
<evidence type="ECO:0000256" key="2">
    <source>
        <dbReference type="ARBA" id="ARBA00022679"/>
    </source>
</evidence>
<dbReference type="InterPro" id="IPR016181">
    <property type="entry name" value="Acyl_CoA_acyltransferase"/>
</dbReference>
<reference evidence="5" key="1">
    <citation type="submission" date="2021-01" db="EMBL/GenBank/DDBJ databases">
        <authorList>
            <person name="Corre E."/>
            <person name="Pelletier E."/>
            <person name="Niang G."/>
            <person name="Scheremetjew M."/>
            <person name="Finn R."/>
            <person name="Kale V."/>
            <person name="Holt S."/>
            <person name="Cochrane G."/>
            <person name="Meng A."/>
            <person name="Brown T."/>
            <person name="Cohen L."/>
        </authorList>
    </citation>
    <scope>NUCLEOTIDE SEQUENCE</scope>
    <source>
        <strain evidence="5">CCMP2058</strain>
    </source>
</reference>
<sequence length="404" mass="45879">MFVITDRVRITFFVFQLLQRFEYFHKNPVLTANHDLAKTVAKAIRTEMKSDFFWSLNFQPQFYADLFYNGLLPIAVRLDGFPTPRHFGRLFPKLPETAKKSGGLVINMPKLHVQRCVVCDFSWIHVKKSVRKKAKRYNVSFDIAWEEVVKGLIEQHGQNWLYDPVVETFLLLHRKPLKKCSLKSSGNKKPISDENGAFISVHSVELWEEGKLVAGELGYSVGSVYTSLTGFRSKDCTGSIQMLAMAGMLKQLGYSMWDLGMALPYKLELGAKNFPRAEFIALLRTLRDRPPKPHLDEQSVIKTKFGIMSVQSGKKFNARWAIDLLRDKESNLAGDFKTATSKGTSKAESSDSKNRKNSTVKGTPETHTSSSKKSKVRKKKRKKANSNSSLGVKEQDQLETDEKD</sequence>
<proteinExistence type="predicted"/>
<dbReference type="SUPFAM" id="SSF55729">
    <property type="entry name" value="Acyl-CoA N-acyltransferases (Nat)"/>
    <property type="match status" value="1"/>
</dbReference>
<name>A0A7S0D653_9EUKA</name>
<evidence type="ECO:0000256" key="4">
    <source>
        <dbReference type="SAM" id="MobiDB-lite"/>
    </source>
</evidence>
<evidence type="ECO:0000313" key="5">
    <source>
        <dbReference type="EMBL" id="CAD8444769.1"/>
    </source>
</evidence>
<dbReference type="GO" id="GO:0005737">
    <property type="term" value="C:cytoplasm"/>
    <property type="evidence" value="ECO:0007669"/>
    <property type="project" value="TreeGrafter"/>
</dbReference>
<dbReference type="Gene3D" id="3.40.630.70">
    <property type="entry name" value="Leucyl/phenylalanyl-tRNA-protein transferase, C-terminal domain"/>
    <property type="match status" value="1"/>
</dbReference>
<accession>A0A7S0D653</accession>
<feature type="compositionally biased region" description="Basic and acidic residues" evidence="4">
    <location>
        <begin position="393"/>
        <end position="404"/>
    </location>
</feature>